<comment type="caution">
    <text evidence="7">Lacks conserved residue(s) required for the propagation of feature annotation.</text>
</comment>
<dbReference type="PRINTS" id="PR01837">
    <property type="entry name" value="MGTCSAPBPROT"/>
</dbReference>
<name>A0ABY6BE08_9GAMM</name>
<evidence type="ECO:0000256" key="1">
    <source>
        <dbReference type="ARBA" id="ARBA00004651"/>
    </source>
</evidence>
<evidence type="ECO:0000256" key="3">
    <source>
        <dbReference type="ARBA" id="ARBA00022475"/>
    </source>
</evidence>
<feature type="transmembrane region" description="Helical" evidence="7">
    <location>
        <begin position="134"/>
        <end position="155"/>
    </location>
</feature>
<keyword evidence="5 7" id="KW-1133">Transmembrane helix</keyword>
<keyword evidence="10" id="KW-1185">Reference proteome</keyword>
<dbReference type="PANTHER" id="PTHR33778:SF1">
    <property type="entry name" value="MAGNESIUM TRANSPORTER YHID-RELATED"/>
    <property type="match status" value="1"/>
</dbReference>
<dbReference type="InterPro" id="IPR003416">
    <property type="entry name" value="MgtC/SapB/SrpB/YhiD_fam"/>
</dbReference>
<protein>
    <recommendedName>
        <fullName evidence="7">Protein MgtC</fullName>
    </recommendedName>
</protein>
<accession>A0ABY6BE08</accession>
<feature type="domain" description="MgtC/SapB/SrpB/YhiD N-terminal" evidence="8">
    <location>
        <begin position="31"/>
        <end position="150"/>
    </location>
</feature>
<keyword evidence="6 7" id="KW-0472">Membrane</keyword>
<evidence type="ECO:0000256" key="2">
    <source>
        <dbReference type="ARBA" id="ARBA00009298"/>
    </source>
</evidence>
<sequence>MAADAQVASVLAQELGSFAELGEITRTVVRLSIAALLGGLLGYERERKGRAAGLKTHMLVSLGSALFVLVPLQAGVSQGDLTRVVQGIVSGIGFLGAGTILKGPHQGRVEGLTTAAGIWTTSAIGMAAGMGYPMTAVLCTGVALVIFHWVPRWLARGETSDSRP</sequence>
<organism evidence="9 10">
    <name type="scientific">Tahibacter amnicola</name>
    <dbReference type="NCBI Taxonomy" id="2976241"/>
    <lineage>
        <taxon>Bacteria</taxon>
        <taxon>Pseudomonadati</taxon>
        <taxon>Pseudomonadota</taxon>
        <taxon>Gammaproteobacteria</taxon>
        <taxon>Lysobacterales</taxon>
        <taxon>Rhodanobacteraceae</taxon>
        <taxon>Tahibacter</taxon>
    </lineage>
</organism>
<evidence type="ECO:0000256" key="6">
    <source>
        <dbReference type="ARBA" id="ARBA00023136"/>
    </source>
</evidence>
<proteinExistence type="inferred from homology"/>
<comment type="similarity">
    <text evidence="2 7">Belongs to the MgtC/SapB family.</text>
</comment>
<dbReference type="PANTHER" id="PTHR33778">
    <property type="entry name" value="PROTEIN MGTC"/>
    <property type="match status" value="1"/>
</dbReference>
<dbReference type="Proteomes" id="UP001064632">
    <property type="component" value="Chromosome"/>
</dbReference>
<dbReference type="RefSeq" id="WP_261695007.1">
    <property type="nucleotide sequence ID" value="NZ_CP104694.1"/>
</dbReference>
<evidence type="ECO:0000256" key="4">
    <source>
        <dbReference type="ARBA" id="ARBA00022692"/>
    </source>
</evidence>
<keyword evidence="4 7" id="KW-0812">Transmembrane</keyword>
<evidence type="ECO:0000313" key="9">
    <source>
        <dbReference type="EMBL" id="UXI68040.1"/>
    </source>
</evidence>
<dbReference type="InterPro" id="IPR049177">
    <property type="entry name" value="MgtC_SapB_SrpB_YhiD_N"/>
</dbReference>
<evidence type="ECO:0000256" key="7">
    <source>
        <dbReference type="RuleBase" id="RU365041"/>
    </source>
</evidence>
<keyword evidence="3" id="KW-1003">Cell membrane</keyword>
<evidence type="ECO:0000259" key="8">
    <source>
        <dbReference type="Pfam" id="PF02308"/>
    </source>
</evidence>
<evidence type="ECO:0000256" key="5">
    <source>
        <dbReference type="ARBA" id="ARBA00022989"/>
    </source>
</evidence>
<keyword evidence="7" id="KW-0997">Cell inner membrane</keyword>
<dbReference type="Pfam" id="PF02308">
    <property type="entry name" value="MgtC"/>
    <property type="match status" value="1"/>
</dbReference>
<gene>
    <name evidence="9" type="ORF">N4264_25495</name>
</gene>
<dbReference type="EMBL" id="CP104694">
    <property type="protein sequence ID" value="UXI68040.1"/>
    <property type="molecule type" value="Genomic_DNA"/>
</dbReference>
<feature type="transmembrane region" description="Helical" evidence="7">
    <location>
        <begin position="54"/>
        <end position="72"/>
    </location>
</feature>
<evidence type="ECO:0000313" key="10">
    <source>
        <dbReference type="Proteomes" id="UP001064632"/>
    </source>
</evidence>
<reference evidence="9" key="1">
    <citation type="submission" date="2022-09" db="EMBL/GenBank/DDBJ databases">
        <title>Tahibacter sp. nov., isolated from a fresh water.</title>
        <authorList>
            <person name="Baek J.H."/>
            <person name="Lee J.K."/>
            <person name="Kim J.M."/>
            <person name="Jeon C.O."/>
        </authorList>
    </citation>
    <scope>NUCLEOTIDE SEQUENCE</scope>
    <source>
        <strain evidence="9">W38</strain>
    </source>
</reference>
<comment type="subcellular location">
    <subcellularLocation>
        <location evidence="7">Cell inner membrane</location>
        <topology evidence="7">Multi-pass membrane protein</topology>
    </subcellularLocation>
    <subcellularLocation>
        <location evidence="1">Cell membrane</location>
        <topology evidence="1">Multi-pass membrane protein</topology>
    </subcellularLocation>
</comment>